<dbReference type="Gene3D" id="3.30.1370.50">
    <property type="entry name" value="R3H-like domain"/>
    <property type="match status" value="1"/>
</dbReference>
<dbReference type="CDD" id="cd02644">
    <property type="entry name" value="R3H_jag"/>
    <property type="match status" value="1"/>
</dbReference>
<dbReference type="InterPro" id="IPR039247">
    <property type="entry name" value="KhpB"/>
</dbReference>
<evidence type="ECO:0000313" key="3">
    <source>
        <dbReference type="Proteomes" id="UP000176608"/>
    </source>
</evidence>
<dbReference type="EMBL" id="MEVA01000003">
    <property type="protein sequence ID" value="OGC47798.1"/>
    <property type="molecule type" value="Genomic_DNA"/>
</dbReference>
<protein>
    <recommendedName>
        <fullName evidence="1">R3H domain-containing protein</fullName>
    </recommendedName>
</protein>
<dbReference type="InterPro" id="IPR034079">
    <property type="entry name" value="R3H_KhpB"/>
</dbReference>
<evidence type="ECO:0000259" key="1">
    <source>
        <dbReference type="PROSITE" id="PS51061"/>
    </source>
</evidence>
<dbReference type="Proteomes" id="UP000176608">
    <property type="component" value="Unassembled WGS sequence"/>
</dbReference>
<dbReference type="Pfam" id="PF13083">
    <property type="entry name" value="KH_KhpA-B"/>
    <property type="match status" value="1"/>
</dbReference>
<dbReference type="InterPro" id="IPR038008">
    <property type="entry name" value="Jag_KH"/>
</dbReference>
<dbReference type="Gene3D" id="3.30.300.20">
    <property type="match status" value="1"/>
</dbReference>
<gene>
    <name evidence="2" type="ORF">A2886_00220</name>
</gene>
<accession>A0A1F4US76</accession>
<evidence type="ECO:0000313" key="2">
    <source>
        <dbReference type="EMBL" id="OGC47798.1"/>
    </source>
</evidence>
<sequence length="150" mass="17287">MSEQLLKNKLNEILNFIGVTPKVSIVEEDGTYKISIEGDDLSFLIGYRGESLNALQTLLATMLFNELNEWVHVLVDINAYRESRNSKIEEMTKNFIDRVRFHKSEAELPPMNAFERRQVHVFVAEYPDIISESAGEGRDRRVVLKLKEDA</sequence>
<dbReference type="PROSITE" id="PS51061">
    <property type="entry name" value="R3H"/>
    <property type="match status" value="1"/>
</dbReference>
<name>A0A1F4US76_UNCKA</name>
<organism evidence="2 3">
    <name type="scientific">candidate division WWE3 bacterium RIFCSPHIGHO2_01_FULL_42_13</name>
    <dbReference type="NCBI Taxonomy" id="1802617"/>
    <lineage>
        <taxon>Bacteria</taxon>
        <taxon>Katanobacteria</taxon>
    </lineage>
</organism>
<dbReference type="Pfam" id="PF01424">
    <property type="entry name" value="R3H"/>
    <property type="match status" value="1"/>
</dbReference>
<dbReference type="InterPro" id="IPR001374">
    <property type="entry name" value="R3H_dom"/>
</dbReference>
<dbReference type="PANTHER" id="PTHR35800:SF1">
    <property type="entry name" value="RNA-BINDING PROTEIN KHPB"/>
    <property type="match status" value="1"/>
</dbReference>
<feature type="domain" description="R3H" evidence="1">
    <location>
        <begin position="82"/>
        <end position="148"/>
    </location>
</feature>
<dbReference type="SMART" id="SM00393">
    <property type="entry name" value="R3H"/>
    <property type="match status" value="1"/>
</dbReference>
<dbReference type="SUPFAM" id="SSF82708">
    <property type="entry name" value="R3H domain"/>
    <property type="match status" value="1"/>
</dbReference>
<dbReference type="GO" id="GO:0003723">
    <property type="term" value="F:RNA binding"/>
    <property type="evidence" value="ECO:0007669"/>
    <property type="project" value="InterPro"/>
</dbReference>
<comment type="caution">
    <text evidence="2">The sequence shown here is derived from an EMBL/GenBank/DDBJ whole genome shotgun (WGS) entry which is preliminary data.</text>
</comment>
<proteinExistence type="predicted"/>
<dbReference type="STRING" id="1802617.A2886_00220"/>
<reference evidence="2 3" key="1">
    <citation type="journal article" date="2016" name="Nat. Commun.">
        <title>Thousands of microbial genomes shed light on interconnected biogeochemical processes in an aquifer system.</title>
        <authorList>
            <person name="Anantharaman K."/>
            <person name="Brown C.T."/>
            <person name="Hug L.A."/>
            <person name="Sharon I."/>
            <person name="Castelle C.J."/>
            <person name="Probst A.J."/>
            <person name="Thomas B.C."/>
            <person name="Singh A."/>
            <person name="Wilkins M.J."/>
            <person name="Karaoz U."/>
            <person name="Brodie E.L."/>
            <person name="Williams K.H."/>
            <person name="Hubbard S.S."/>
            <person name="Banfield J.F."/>
        </authorList>
    </citation>
    <scope>NUCLEOTIDE SEQUENCE [LARGE SCALE GENOMIC DNA]</scope>
</reference>
<dbReference type="InterPro" id="IPR036867">
    <property type="entry name" value="R3H_dom_sf"/>
</dbReference>
<dbReference type="CDD" id="cd02414">
    <property type="entry name" value="KH-II_Jag"/>
    <property type="match status" value="1"/>
</dbReference>
<dbReference type="InterPro" id="IPR015946">
    <property type="entry name" value="KH_dom-like_a/b"/>
</dbReference>
<dbReference type="PANTHER" id="PTHR35800">
    <property type="entry name" value="PROTEIN JAG"/>
    <property type="match status" value="1"/>
</dbReference>
<dbReference type="AlphaFoldDB" id="A0A1F4US76"/>